<dbReference type="HOGENOM" id="CLU_106355_0_0_1"/>
<dbReference type="PANTHER" id="PTHR33797:SF2">
    <property type="entry name" value="ORGANIC HYDROPEROXIDE RESISTANCE PROTEIN-LIKE"/>
    <property type="match status" value="1"/>
</dbReference>
<evidence type="ECO:0000313" key="2">
    <source>
        <dbReference type="EMBL" id="EPT04567.1"/>
    </source>
</evidence>
<dbReference type="GO" id="GO:0006979">
    <property type="term" value="P:response to oxidative stress"/>
    <property type="evidence" value="ECO:0007669"/>
    <property type="project" value="InterPro"/>
</dbReference>
<evidence type="ECO:0000313" key="3">
    <source>
        <dbReference type="Proteomes" id="UP000015241"/>
    </source>
</evidence>
<accession>S8EHC6</accession>
<dbReference type="Gene3D" id="2.20.25.10">
    <property type="match status" value="1"/>
</dbReference>
<proteinExistence type="inferred from homology"/>
<gene>
    <name evidence="2" type="ORF">FOMPIDRAFT_1113285</name>
</gene>
<dbReference type="InterPro" id="IPR019953">
    <property type="entry name" value="OHR"/>
</dbReference>
<reference evidence="2 3" key="1">
    <citation type="journal article" date="2012" name="Science">
        <title>The Paleozoic origin of enzymatic lignin decomposition reconstructed from 31 fungal genomes.</title>
        <authorList>
            <person name="Floudas D."/>
            <person name="Binder M."/>
            <person name="Riley R."/>
            <person name="Barry K."/>
            <person name="Blanchette R.A."/>
            <person name="Henrissat B."/>
            <person name="Martinez A.T."/>
            <person name="Otillar R."/>
            <person name="Spatafora J.W."/>
            <person name="Yadav J.S."/>
            <person name="Aerts A."/>
            <person name="Benoit I."/>
            <person name="Boyd A."/>
            <person name="Carlson A."/>
            <person name="Copeland A."/>
            <person name="Coutinho P.M."/>
            <person name="de Vries R.P."/>
            <person name="Ferreira P."/>
            <person name="Findley K."/>
            <person name="Foster B."/>
            <person name="Gaskell J."/>
            <person name="Glotzer D."/>
            <person name="Gorecki P."/>
            <person name="Heitman J."/>
            <person name="Hesse C."/>
            <person name="Hori C."/>
            <person name="Igarashi K."/>
            <person name="Jurgens J.A."/>
            <person name="Kallen N."/>
            <person name="Kersten P."/>
            <person name="Kohler A."/>
            <person name="Kuees U."/>
            <person name="Kumar T.K.A."/>
            <person name="Kuo A."/>
            <person name="LaButti K."/>
            <person name="Larrondo L.F."/>
            <person name="Lindquist E."/>
            <person name="Ling A."/>
            <person name="Lombard V."/>
            <person name="Lucas S."/>
            <person name="Lundell T."/>
            <person name="Martin R."/>
            <person name="McLaughlin D.J."/>
            <person name="Morgenstern I."/>
            <person name="Morin E."/>
            <person name="Murat C."/>
            <person name="Nagy L.G."/>
            <person name="Nolan M."/>
            <person name="Ohm R.A."/>
            <person name="Patyshakuliyeva A."/>
            <person name="Rokas A."/>
            <person name="Ruiz-Duenas F.J."/>
            <person name="Sabat G."/>
            <person name="Salamov A."/>
            <person name="Samejima M."/>
            <person name="Schmutz J."/>
            <person name="Slot J.C."/>
            <person name="St John F."/>
            <person name="Stenlid J."/>
            <person name="Sun H."/>
            <person name="Sun S."/>
            <person name="Syed K."/>
            <person name="Tsang A."/>
            <person name="Wiebenga A."/>
            <person name="Young D."/>
            <person name="Pisabarro A."/>
            <person name="Eastwood D.C."/>
            <person name="Martin F."/>
            <person name="Cullen D."/>
            <person name="Grigoriev I.V."/>
            <person name="Hibbett D.S."/>
        </authorList>
    </citation>
    <scope>NUCLEOTIDE SEQUENCE</scope>
    <source>
        <strain evidence="3">FP-58527</strain>
    </source>
</reference>
<dbReference type="AlphaFoldDB" id="S8EHC6"/>
<dbReference type="NCBIfam" id="TIGR03561">
    <property type="entry name" value="organ_hyd_perox"/>
    <property type="match status" value="1"/>
</dbReference>
<dbReference type="InterPro" id="IPR003718">
    <property type="entry name" value="OsmC/Ohr_fam"/>
</dbReference>
<protein>
    <recommendedName>
        <fullName evidence="4">OsmC-like protein</fullName>
    </recommendedName>
</protein>
<organism evidence="2 3">
    <name type="scientific">Fomitopsis schrenkii</name>
    <name type="common">Brown rot fungus</name>
    <dbReference type="NCBI Taxonomy" id="2126942"/>
    <lineage>
        <taxon>Eukaryota</taxon>
        <taxon>Fungi</taxon>
        <taxon>Dikarya</taxon>
        <taxon>Basidiomycota</taxon>
        <taxon>Agaricomycotina</taxon>
        <taxon>Agaricomycetes</taxon>
        <taxon>Polyporales</taxon>
        <taxon>Fomitopsis</taxon>
    </lineage>
</organism>
<evidence type="ECO:0000256" key="1">
    <source>
        <dbReference type="ARBA" id="ARBA00007378"/>
    </source>
</evidence>
<dbReference type="InterPro" id="IPR015946">
    <property type="entry name" value="KH_dom-like_a/b"/>
</dbReference>
<keyword evidence="3" id="KW-1185">Reference proteome</keyword>
<dbReference type="Pfam" id="PF02566">
    <property type="entry name" value="OsmC"/>
    <property type="match status" value="1"/>
</dbReference>
<dbReference type="EMBL" id="KE504126">
    <property type="protein sequence ID" value="EPT04567.1"/>
    <property type="molecule type" value="Genomic_DNA"/>
</dbReference>
<dbReference type="PANTHER" id="PTHR33797">
    <property type="entry name" value="ORGANIC HYDROPEROXIDE RESISTANCE PROTEIN-LIKE"/>
    <property type="match status" value="1"/>
</dbReference>
<dbReference type="OrthoDB" id="60422at2759"/>
<dbReference type="InterPro" id="IPR036102">
    <property type="entry name" value="OsmC/Ohrsf"/>
</dbReference>
<dbReference type="Proteomes" id="UP000015241">
    <property type="component" value="Unassembled WGS sequence"/>
</dbReference>
<dbReference type="SUPFAM" id="SSF82784">
    <property type="entry name" value="OsmC-like"/>
    <property type="match status" value="1"/>
</dbReference>
<comment type="similarity">
    <text evidence="1">Belongs to the OsmC/Ohr family.</text>
</comment>
<sequence>MRPTTAVVRPFTTRYTSRHFIGEGVRLSSRSRDIPHTAGQARGILTLKDHLYFAKSTAEGSGRRDGIVRSFGDSPLEFRTDMPKVAGGKGEGVNPEQLFGMGYATCFLGSLQLMAARAGKKEIAEKAKVHSKVFLGHPEDPDVEGFGLRVELCVEGIEDDDIIAAAHNFCAYSRALTQGCEVTVVKASEA</sequence>
<name>S8EHC6_FOMSC</name>
<dbReference type="InParanoid" id="S8EHC6"/>
<dbReference type="Gene3D" id="3.30.300.20">
    <property type="match status" value="1"/>
</dbReference>
<dbReference type="eggNOG" id="ENOG502S7GC">
    <property type="taxonomic scope" value="Eukaryota"/>
</dbReference>
<evidence type="ECO:0008006" key="4">
    <source>
        <dbReference type="Google" id="ProtNLM"/>
    </source>
</evidence>